<dbReference type="InterPro" id="IPR000784">
    <property type="entry name" value="Late_L2"/>
</dbReference>
<evidence type="ECO:0000256" key="13">
    <source>
        <dbReference type="ARBA" id="ARBA00023157"/>
    </source>
</evidence>
<name>A0A385PKJ0_9PAPI</name>
<evidence type="ECO:0000256" key="1">
    <source>
        <dbReference type="ARBA" id="ARBA00022524"/>
    </source>
</evidence>
<organism evidence="16">
    <name type="scientific">Human papillomavirus</name>
    <dbReference type="NCBI Taxonomy" id="10566"/>
    <lineage>
        <taxon>Viruses</taxon>
        <taxon>Monodnaviria</taxon>
        <taxon>Shotokuvirae</taxon>
        <taxon>Cossaviricota</taxon>
        <taxon>Papovaviricetes</taxon>
        <taxon>Zurhausenvirales</taxon>
        <taxon>Papillomaviridae</taxon>
    </lineage>
</organism>
<evidence type="ECO:0000256" key="10">
    <source>
        <dbReference type="ARBA" id="ARBA00023046"/>
    </source>
</evidence>
<reference evidence="16" key="1">
    <citation type="journal article" date="2018" name="Nat. Med.">
        <title>Expanded skin virome in DOCK8-deficient patients.</title>
        <authorList>
            <consortium name="NISC Comparative Sequencing Program"/>
            <person name="Tirosh O."/>
            <person name="Conlan S."/>
            <person name="Deming C."/>
            <person name="Lee-Lin S.Q."/>
            <person name="Huang X."/>
            <person name="Su H.C."/>
            <person name="Freeman A.F."/>
            <person name="Segre J.A."/>
            <person name="Kong H.H."/>
        </authorList>
    </citation>
    <scope>NUCLEOTIDE SEQUENCE</scope>
    <source>
        <strain evidence="16">HPV-mSK_030</strain>
    </source>
</reference>
<comment type="PTM">
    <text evidence="15">Highly phosphorylated.</text>
</comment>
<keyword evidence="11 15" id="KW-1176">Cytoplasmic inwards viral transport</keyword>
<dbReference type="EMBL" id="MH777178">
    <property type="protein sequence ID" value="AYA93536.2"/>
    <property type="molecule type" value="Genomic_DNA"/>
</dbReference>
<evidence type="ECO:0000256" key="7">
    <source>
        <dbReference type="ARBA" id="ARBA00022844"/>
    </source>
</evidence>
<comment type="function">
    <text evidence="15">Minor protein of the capsid that localizes along the inner surface of the virion, within the central cavities beneath the L1 pentamers. Plays a role in capsid stabilization through interaction with the major capsid protein L1. Once the virion enters the host cell, L2 escorts the genomic DNA into the nucleus by promoting escape from the endosomal compartments and traffic through the host Golgi network. Mechanistically, the C-terminus of L2 possesses a cell-penetrating peptide that protudes from the host endosome, interacts with host cytoplasmic retromer cargo and thereby mediates the capsid delivery to the host trans-Golgi network. Plays a role through its interaction with host dynein in the intracellular microtubule-dependent transport of viral capsid toward the nucleus. Mediates the viral genome import into the nucleus through binding to host importins. Once within the nucleus, L2 localizes viral genomes to host PML bodies in order to activate early gene expression for establishment of infection. Later on, promotes late gene expression by interacting with the viral E2 protein and by inhibiting its transcriptional activation functions. During virion assembly, encapsidates the genome by direct interaction with the viral DNA.</text>
</comment>
<dbReference type="GO" id="GO:0003677">
    <property type="term" value="F:DNA binding"/>
    <property type="evidence" value="ECO:0007669"/>
    <property type="project" value="UniProtKB-UniRule"/>
</dbReference>
<comment type="subcellular location">
    <subcellularLocation>
        <location evidence="15">Virion</location>
    </subcellularLocation>
    <subcellularLocation>
        <location evidence="15">Host nucleus</location>
    </subcellularLocation>
</comment>
<keyword evidence="5 15" id="KW-0945">Host-virus interaction</keyword>
<accession>A0A385PKJ0</accession>
<keyword evidence="3 15" id="KW-0167">Capsid protein</keyword>
<keyword evidence="12 15" id="KW-0238">DNA-binding</keyword>
<evidence type="ECO:0000256" key="14">
    <source>
        <dbReference type="ARBA" id="ARBA00023296"/>
    </source>
</evidence>
<evidence type="ECO:0000313" key="16">
    <source>
        <dbReference type="EMBL" id="AYA93536.2"/>
    </source>
</evidence>
<feature type="disulfide bond" evidence="15">
    <location>
        <begin position="19"/>
        <end position="25"/>
    </location>
</feature>
<keyword evidence="1 15" id="KW-1163">Viral penetration into host nucleus</keyword>
<keyword evidence="6" id="KW-1040">Host Golgi apparatus</keyword>
<keyword evidence="8 15" id="KW-0426">Late protein</keyword>
<gene>
    <name evidence="15" type="primary">L2</name>
</gene>
<evidence type="ECO:0000256" key="4">
    <source>
        <dbReference type="ARBA" id="ARBA00022562"/>
    </source>
</evidence>
<dbReference type="GO" id="GO:0075732">
    <property type="term" value="P:viral penetration into host nucleus"/>
    <property type="evidence" value="ECO:0007669"/>
    <property type="project" value="UniProtKB-KW"/>
</dbReference>
<evidence type="ECO:0000256" key="3">
    <source>
        <dbReference type="ARBA" id="ARBA00022561"/>
    </source>
</evidence>
<protein>
    <recommendedName>
        <fullName evidence="15">Minor capsid protein L2</fullName>
    </recommendedName>
</protein>
<comment type="similarity">
    <text evidence="15">Belongs to the papillomaviridae L2 protein family.</text>
</comment>
<keyword evidence="2 15" id="KW-0597">Phosphoprotein</keyword>
<evidence type="ECO:0000256" key="5">
    <source>
        <dbReference type="ARBA" id="ARBA00022581"/>
    </source>
</evidence>
<evidence type="ECO:0000256" key="9">
    <source>
        <dbReference type="ARBA" id="ARBA00022952"/>
    </source>
</evidence>
<keyword evidence="4 15" id="KW-1048">Host nucleus</keyword>
<sequence>MYAAKRAKRDTAENIYRNCQISGNCPPDVVNKIEQKTWADVLLQAFSSIIYFGNLGIGTGKGTVGARPLPAGTRTIPETIAPPSGPRITRPSVTRQTRPFSVPLDTIGVGSRPVDPLGSRPIDVLNPTSPAIVPLNEALPDTVITVGEGTLPDLNVVTDTVSINGHPTIFQSPDNDIAILNVTPADPPPTRVIFQAETINPTFSVESAVGHIEPVYDIFVDPLGSAHTITYGEEIPLEPLRPRAEFEIEDLPRASTPSDRVSRIYNRAREFYRRRVQQMPTRNPNLLGDVSRAIVFRYENPAFESEISLQFEQALDEVTAAPDPDFAGIQKIGRPYLSKTQNRTVRVSRLGSRAGIQTRRGTVIGQDIHFYYDISPIPQIELSTFSNSSVLSTEEPLTLETVLDSTVVGDMSNASQDLLDMYAEDFNNAHLVFPSMDERDETVLVPALYSNVIANPSVIDIAQGYFVSNETPGSGNIVIPNATIIPFIPNISTVVSGNDFILHPSLMSKKKRKRSDSF</sequence>
<dbReference type="GO" id="GO:0019028">
    <property type="term" value="C:viral capsid"/>
    <property type="evidence" value="ECO:0007669"/>
    <property type="project" value="UniProtKB-UniRule"/>
</dbReference>
<keyword evidence="14 15" id="KW-1160">Virus entry into host cell</keyword>
<keyword evidence="9 15" id="KW-1177">Microtubular inwards viral transport</keyword>
<dbReference type="GO" id="GO:0042025">
    <property type="term" value="C:host cell nucleus"/>
    <property type="evidence" value="ECO:0007669"/>
    <property type="project" value="UniProtKB-SubCell"/>
</dbReference>
<evidence type="ECO:0000256" key="8">
    <source>
        <dbReference type="ARBA" id="ARBA00022921"/>
    </source>
</evidence>
<evidence type="ECO:0000256" key="15">
    <source>
        <dbReference type="HAMAP-Rule" id="MF_04003"/>
    </source>
</evidence>
<dbReference type="GO" id="GO:0005198">
    <property type="term" value="F:structural molecule activity"/>
    <property type="evidence" value="ECO:0007669"/>
    <property type="project" value="UniProtKB-UniRule"/>
</dbReference>
<dbReference type="GO" id="GO:0043657">
    <property type="term" value="C:host cell"/>
    <property type="evidence" value="ECO:0007669"/>
    <property type="project" value="GOC"/>
</dbReference>
<dbReference type="HAMAP" id="MF_04003">
    <property type="entry name" value="PPV_L2"/>
    <property type="match status" value="1"/>
</dbReference>
<keyword evidence="10" id="KW-1039">Host endosome</keyword>
<proteinExistence type="inferred from homology"/>
<dbReference type="GO" id="GO:0046718">
    <property type="term" value="P:symbiont entry into host cell"/>
    <property type="evidence" value="ECO:0007669"/>
    <property type="project" value="UniProtKB-KW"/>
</dbReference>
<dbReference type="Pfam" id="PF00513">
    <property type="entry name" value="Late_protein_L2"/>
    <property type="match status" value="1"/>
</dbReference>
<keyword evidence="13 15" id="KW-1015">Disulfide bond</keyword>
<comment type="subunit">
    <text evidence="15">Interacts with major capsid protein L1. Interacts with E2; this interaction inhibits E2 transcriptional activity but not the DNA replication function E2. Interacts with host HSPA8; this interaction is required for L2 nuclear translocation. Interacts with host importins KPNB2 and KPNB3. Forms a complex with importin alpha2-beta1 heterodimers via interaction with the importin alpha2 adapter. Interacts with host DYNLT1; this interaction is essential for virus intracellular transport during entry. Interacts (via C-terminus) with host retromer subunits VPS35 AND VPS29.</text>
</comment>
<evidence type="ECO:0000256" key="11">
    <source>
        <dbReference type="ARBA" id="ARBA00023120"/>
    </source>
</evidence>
<comment type="caution">
    <text evidence="15">Lacks conserved residue(s) required for the propagation of feature annotation.</text>
</comment>
<dbReference type="GO" id="GO:0075521">
    <property type="term" value="P:microtubule-dependent intracellular transport of viral material towards nucleus"/>
    <property type="evidence" value="ECO:0007669"/>
    <property type="project" value="UniProtKB-UniRule"/>
</dbReference>
<keyword evidence="7 15" id="KW-0946">Virion</keyword>
<evidence type="ECO:0000256" key="2">
    <source>
        <dbReference type="ARBA" id="ARBA00022553"/>
    </source>
</evidence>
<evidence type="ECO:0000256" key="12">
    <source>
        <dbReference type="ARBA" id="ARBA00023125"/>
    </source>
</evidence>
<evidence type="ECO:0000256" key="6">
    <source>
        <dbReference type="ARBA" id="ARBA00022812"/>
    </source>
</evidence>